<organism evidence="1">
    <name type="scientific">uncultured Caudovirales phage</name>
    <dbReference type="NCBI Taxonomy" id="2100421"/>
    <lineage>
        <taxon>Viruses</taxon>
        <taxon>Duplodnaviria</taxon>
        <taxon>Heunggongvirae</taxon>
        <taxon>Uroviricota</taxon>
        <taxon>Caudoviricetes</taxon>
        <taxon>Peduoviridae</taxon>
        <taxon>Maltschvirus</taxon>
        <taxon>Maltschvirus maltsch</taxon>
    </lineage>
</organism>
<dbReference type="EMBL" id="MF417939">
    <property type="protein sequence ID" value="ASN72002.1"/>
    <property type="molecule type" value="Genomic_DNA"/>
</dbReference>
<evidence type="ECO:0000313" key="1">
    <source>
        <dbReference type="EMBL" id="ASN72002.1"/>
    </source>
</evidence>
<name>A0A2H4J9R5_9CAUD</name>
<accession>A0A2H4J9R5</accession>
<sequence>MTNIDLDQLERFHLSATPGPWEWIPNLGPTAICGHEALAGEFVAQKVSPADTRLIVESRNQLPAVVAALREARATIERVRMMAARHRYSGASPLALEILGALPEERP</sequence>
<reference evidence="1" key="1">
    <citation type="submission" date="2017-06" db="EMBL/GenBank/DDBJ databases">
        <title>Novel phages from South African skin metaviromes.</title>
        <authorList>
            <person name="van Zyl L.J."/>
            <person name="Abrahams Y."/>
            <person name="Stander E.A."/>
            <person name="Kirby B.M."/>
            <person name="Clavaud C."/>
            <person name="Farcet C."/>
            <person name="Breton L."/>
            <person name="Trindade M.I."/>
        </authorList>
    </citation>
    <scope>NUCLEOTIDE SEQUENCE</scope>
</reference>
<gene>
    <name evidence="1" type="ORF">7S2_9</name>
</gene>
<proteinExistence type="predicted"/>
<protein>
    <submittedName>
        <fullName evidence="1">Uncharacterized protein</fullName>
    </submittedName>
</protein>